<feature type="region of interest" description="Disordered" evidence="1">
    <location>
        <begin position="2959"/>
        <end position="2979"/>
    </location>
</feature>
<feature type="region of interest" description="Disordered" evidence="1">
    <location>
        <begin position="1647"/>
        <end position="1667"/>
    </location>
</feature>
<feature type="compositionally biased region" description="Gly residues" evidence="1">
    <location>
        <begin position="2300"/>
        <end position="2314"/>
    </location>
</feature>
<feature type="compositionally biased region" description="Gly residues" evidence="1">
    <location>
        <begin position="2610"/>
        <end position="2630"/>
    </location>
</feature>
<feature type="compositionally biased region" description="Low complexity" evidence="1">
    <location>
        <begin position="2517"/>
        <end position="2533"/>
    </location>
</feature>
<evidence type="ECO:0000259" key="3">
    <source>
        <dbReference type="PROSITE" id="PS50011"/>
    </source>
</evidence>
<dbReference type="EMBL" id="JAEHOE010000018">
    <property type="protein sequence ID" value="KAG2496619.1"/>
    <property type="molecule type" value="Genomic_DNA"/>
</dbReference>
<comment type="caution">
    <text evidence="4">The sequence shown here is derived from an EMBL/GenBank/DDBJ whole genome shotgun (WGS) entry which is preliminary data.</text>
</comment>
<evidence type="ECO:0000313" key="4">
    <source>
        <dbReference type="EMBL" id="KAG2496619.1"/>
    </source>
</evidence>
<feature type="transmembrane region" description="Helical" evidence="2">
    <location>
        <begin position="1164"/>
        <end position="1185"/>
    </location>
</feature>
<keyword evidence="2" id="KW-1133">Transmembrane helix</keyword>
<feature type="compositionally biased region" description="Polar residues" evidence="1">
    <location>
        <begin position="2538"/>
        <end position="2548"/>
    </location>
</feature>
<evidence type="ECO:0000256" key="2">
    <source>
        <dbReference type="SAM" id="Phobius"/>
    </source>
</evidence>
<feature type="compositionally biased region" description="Low complexity" evidence="1">
    <location>
        <begin position="2444"/>
        <end position="2460"/>
    </location>
</feature>
<feature type="compositionally biased region" description="Low complexity" evidence="1">
    <location>
        <begin position="1682"/>
        <end position="1703"/>
    </location>
</feature>
<dbReference type="GO" id="GO:0004674">
    <property type="term" value="F:protein serine/threonine kinase activity"/>
    <property type="evidence" value="ECO:0007669"/>
    <property type="project" value="TreeGrafter"/>
</dbReference>
<dbReference type="PANTHER" id="PTHR44329:SF289">
    <property type="entry name" value="SERINE_THREONINE-PROTEIN KINASE VIK"/>
    <property type="match status" value="1"/>
</dbReference>
<feature type="compositionally biased region" description="Low complexity" evidence="1">
    <location>
        <begin position="1576"/>
        <end position="1596"/>
    </location>
</feature>
<feature type="compositionally biased region" description="Polar residues" evidence="1">
    <location>
        <begin position="2476"/>
        <end position="2486"/>
    </location>
</feature>
<feature type="compositionally biased region" description="Low complexity" evidence="1">
    <location>
        <begin position="147"/>
        <end position="159"/>
    </location>
</feature>
<proteinExistence type="predicted"/>
<protein>
    <recommendedName>
        <fullName evidence="3">Protein kinase domain-containing protein</fullName>
    </recommendedName>
</protein>
<feature type="compositionally biased region" description="Polar residues" evidence="1">
    <location>
        <begin position="1657"/>
        <end position="1667"/>
    </location>
</feature>
<dbReference type="InterPro" id="IPR001245">
    <property type="entry name" value="Ser-Thr/Tyr_kinase_cat_dom"/>
</dbReference>
<reference evidence="4" key="1">
    <citation type="journal article" date="2020" name="bioRxiv">
        <title>Comparative genomics of Chlamydomonas.</title>
        <authorList>
            <person name="Craig R.J."/>
            <person name="Hasan A.R."/>
            <person name="Ness R.W."/>
            <person name="Keightley P.D."/>
        </authorList>
    </citation>
    <scope>NUCLEOTIDE SEQUENCE</scope>
    <source>
        <strain evidence="4">CCAP 11/70</strain>
    </source>
</reference>
<sequence>MGCSGVLGSYGGLVSALVAVFLAIFGVFRAAQKCAARTGEWLSNLEHRSEASRSRSQSAPCMPVPVTATAAGAGVQAILNLTTRSDAAYASARTDGLSSKQACSQPVTVLAASSVSASASAAMLALGKGGATGVAVAAVGAQARAASTATASGGSSRSRLPYSGSASSSLKAPLGLSRCTIVEDAPYPPPNTQVVMELQEKTVRVGSRQLRYRGYRPSDRTVPSTLHALNAAAEHQARQGAARPQAERQVGLPPNAPALSAAGVKDQQTRQMTAPGAERLAAAYAAQLQALRMQQHQQQSRSQGQPCEPYQHAPAVAGQGMGMPGSGVPAPPVHSNGVDRPTHIVQHSVRCGSAAPLVVGVKGPATHHQQHLSLSIKVPWAEPGMLGGGSGGGRSNGGGGGGLLESLNDALSSGSGYMVVGAAVRPGCALVQLELIPLAPSSNRSPTGSGRHVPPQFLFGSGLGSVQGQDAAALAVELTRLINRAAGAVDNEAEEERVVVAIGGRPSFTVARGDGPGGWVPAPLALPDAAAASLPAVVRAGSAVSMRPFDAAVVLAPRAERGEGGAAPELEMTLTLVASGESSLGLGPQLATALLGCRLGSGGHGDAEGWHLVANTLGRSLPVKVRRVHSQANSPRPSSGLGMSTAQTESSAEGLFGCSYVPVETYVTLEVAVGGCHEAVEALSSRIAVLSVELWYGMHMVSQAPVMLVSDGSGLPYPDTINDAGSSPAQPAAPTAAAGVAAELSRLAAAAMLGGCWPLASEIELDEQGMDEMGFRQLVLDMGALELYASVCRAGPGAKAAAAAAVGQAEPEETETLERAPPLLPGSLDLSAQLAELLRPSGGGDSQEVRETMLTIGSNLLSYAVLRNMPYIACAVRDTLVALGCGLAEADAISAASAEAESHGFQDSAADPAAAAAIGAEAAASPVEEQGEQGLPVVHLAVLSNRLTVVRTVLVWAAAEGLGTDWVMRRHGGRSPLDLAAMAAAAGGAAGAAAAEIFELLRNAEDFLLQHQRDCDRSSDQRPTRRAGSLGLPADDRSSFDRRSASGARADQDDESTEGCGGSSGAKQLKLTEPTHKAEALGKRDGQQGKQEAGPALSLGDRPFWKVLLFGYGDRSVEHRFREFTEAHERQVARVWVPCMVTVMAAALLRQLRGVASDASEAPAAVLFAWPYCALLVALWSYPAWTVSRLRAWWQLCAIGRMSTKVLWTFGLMTVPYSMLLYTRMGVTLLTDTLLPSLCERMPGGWQALSLKLIDSLVHACFCYRYGLADSVVGAVGLAGFRLTIYLTCAIFAERHVRRRFEEAVRAGARLQKQAPRQDHGAMVQEYCEGGTLKDRITRSMVQGRRVYTEEQALSWLLDVAEALHFLHTTTPAQHIHRDIKAENVLLKREGTRTVAKLGDLGLHVRVENSRHVMLRRRGNPASVDGSAAFVAITPTPPASEAQHCMYTPTGDGADTAASEYGVGLYDEGGVAVPGEQGDGGRQSALCTMDEETIAAWAYADSNYCRSPSALAEPPPAFTGQERPPSPGPAAAELVEPLSLAQPQADAEAQAQTLVSAELSGTAAAAAAAALDREAGPCTPAAGASPAPSAAHPSVAQLESCLSDGDRLQPSPPTSVLAEAQAQAAASIAATTAAAVGCVAHALDVRPRPQEPEVTTEAKTSSAGNAQHCTVGASMAGSSAITHSTSCSGSGHRSSLEAAAGEAEGSGGRLTPVGAPAGPVASKPVPVPTPAGATHGCGGLESQASQGQVSGAEVKVTSGSPPLEPRVSLAAGVGPTAAEPARGADGSCPAPQPRTSLDHGSASGQVMSLSLFAHVSGAVAGAGAGAAAAASPVVGMGPSAGRFAPGSFTGGSAFAMACEGGLGPACDPSGISIASSLGMGLPMPPLQLPGITPTASAGAADGSVAAATAAGGGAAARSPAAAVLDGSLLAASGLTWEQVVHIQAQLQLHAAAANHLNPHAPSLHQPLHQHPLALLQSGPKEALQPFGSPSHLAPAGGLGSYMGAISLTLPLAPVLEAVGSGCTDASAGPAGHSDGATDVSAWPAGHSVGAGELCAVGSGAMTDAAAAATAAAAPSFSITASAGGGGGGGGGGSGRRASGGARSTRHSIDLSAALAAVGVRGLGQGAGAGPNHSTPLPLNRHPGTTADYGGPLFALGQAYDAATPLLLLGGQDKGPTSTGSQSNITPPSSTLALFSALGLVPGSIAAQAGQTGSGVLTTTEASGDGSSGLPKVTVLEAVSSEPPPRVASPPPPLASLFSAASEARAEEGRGGRRSPPPPPSASGGATDCGDGSAPPSTSGGRSGSGNGNGSGSGCGPSCADSGARGGEPPWAEAEEQPWPGVPVFARRSKSYSTPSDTAMASQQSEAGYMRPSDSTSGTPTLKPSESAVEGLAGYEPIRSPFAERASAGRVLTTTDPTGRVATQAAALGLRGAGSLPGHAPPQAPSGAARPRARQPPCRQASTPNNMASAGVRRPSPTVQLLTSSGPRTGPSPLWRDSNDPSLGPGAGPGGPRPGPLTSPVGTGPTGPTSRPPSAALIRTSSALRSHQGSLHRRMDGPGSVASPVSTTGAAAPVSGPLAYPGRAPPSRVNSLYIGVMREDSVVSLFSGSHAGSGGRVSTPGDGGTTAGGGSSCGGAAPVSLHASAGAVAVRGAVGVPRRPGSLTTTPGPLSRGVPSGSGAAYAPSQLCAPQEETASDVAGLTLEEGPEPAEPAPPPAAHAPTASYSRPRLFPGPDRGSSRPGSALLCSMGAPQVLAAHDRQMSAPLGRLAEGCGGCGEAMVVEVPRSDLRSLMRRVGSMTALLSPSGNGRLPEHEAFQWVYGLTGQAGSCMYMAPEVFYRQPYNEKCDVFSYGVLLYEMWNCELLLISYINTSRGARMGVKVPADYARKVAEGFRPPRPQRFSEAQWTLVCRCWHQDPCERPSMGEVGGELRAMLQAVQAAAQAKAPASAASGRHVFARAKSGSGTAPPTPTGADGARATLTPEPPQCGCGCVIS</sequence>
<dbReference type="SUPFAM" id="SSF56112">
    <property type="entry name" value="Protein kinase-like (PK-like)"/>
    <property type="match status" value="2"/>
</dbReference>
<feature type="compositionally biased region" description="Low complexity" evidence="1">
    <location>
        <begin position="2315"/>
        <end position="2331"/>
    </location>
</feature>
<dbReference type="SMART" id="SM00220">
    <property type="entry name" value="S_TKc"/>
    <property type="match status" value="1"/>
</dbReference>
<dbReference type="InterPro" id="IPR011009">
    <property type="entry name" value="Kinase-like_dom_sf"/>
</dbReference>
<evidence type="ECO:0000256" key="1">
    <source>
        <dbReference type="SAM" id="MobiDB-lite"/>
    </source>
</evidence>
<feature type="region of interest" description="Disordered" evidence="1">
    <location>
        <begin position="2607"/>
        <end position="2630"/>
    </location>
</feature>
<feature type="region of interest" description="Disordered" evidence="1">
    <location>
        <begin position="147"/>
        <end position="171"/>
    </location>
</feature>
<feature type="region of interest" description="Disordered" evidence="1">
    <location>
        <begin position="1576"/>
        <end position="1615"/>
    </location>
</feature>
<feature type="compositionally biased region" description="Low complexity" evidence="1">
    <location>
        <begin position="2424"/>
        <end position="2437"/>
    </location>
</feature>
<feature type="compositionally biased region" description="Gly residues" evidence="1">
    <location>
        <begin position="2083"/>
        <end position="2094"/>
    </location>
</feature>
<feature type="domain" description="Protein kinase" evidence="3">
    <location>
        <begin position="1219"/>
        <end position="1559"/>
    </location>
</feature>
<gene>
    <name evidence="4" type="ORF">HYH03_005440</name>
</gene>
<dbReference type="Pfam" id="PF07714">
    <property type="entry name" value="PK_Tyr_Ser-Thr"/>
    <property type="match status" value="1"/>
</dbReference>
<dbReference type="PROSITE" id="PS50011">
    <property type="entry name" value="PROTEIN_KINASE_DOM"/>
    <property type="match status" value="1"/>
</dbReference>
<accession>A0A835Y7L9</accession>
<feature type="transmembrane region" description="Helical" evidence="2">
    <location>
        <begin position="1132"/>
        <end position="1152"/>
    </location>
</feature>
<feature type="compositionally biased region" description="Low complexity" evidence="1">
    <location>
        <begin position="292"/>
        <end position="305"/>
    </location>
</feature>
<feature type="region of interest" description="Disordered" evidence="1">
    <location>
        <begin position="2083"/>
        <end position="2104"/>
    </location>
</feature>
<feature type="transmembrane region" description="Helical" evidence="2">
    <location>
        <begin position="6"/>
        <end position="28"/>
    </location>
</feature>
<feature type="region of interest" description="Disordered" evidence="1">
    <location>
        <begin position="2260"/>
        <end position="2395"/>
    </location>
</feature>
<dbReference type="OrthoDB" id="552077at2759"/>
<dbReference type="Proteomes" id="UP000612055">
    <property type="component" value="Unassembled WGS sequence"/>
</dbReference>
<feature type="region of interest" description="Disordered" evidence="1">
    <location>
        <begin position="1512"/>
        <end position="1531"/>
    </location>
</feature>
<feature type="region of interest" description="Disordered" evidence="1">
    <location>
        <begin position="2655"/>
        <end position="2743"/>
    </location>
</feature>
<feature type="compositionally biased region" description="Basic and acidic residues" evidence="1">
    <location>
        <begin position="1014"/>
        <end position="1023"/>
    </location>
</feature>
<dbReference type="PANTHER" id="PTHR44329">
    <property type="entry name" value="SERINE/THREONINE-PROTEIN KINASE TNNI3K-RELATED"/>
    <property type="match status" value="1"/>
</dbReference>
<feature type="compositionally biased region" description="Basic and acidic residues" evidence="1">
    <location>
        <begin position="1073"/>
        <end position="1087"/>
    </location>
</feature>
<feature type="compositionally biased region" description="Polar residues" evidence="1">
    <location>
        <begin position="2350"/>
        <end position="2365"/>
    </location>
</feature>
<dbReference type="GO" id="GO:0005524">
    <property type="term" value="F:ATP binding"/>
    <property type="evidence" value="ECO:0007669"/>
    <property type="project" value="InterPro"/>
</dbReference>
<feature type="compositionally biased region" description="Low complexity" evidence="1">
    <location>
        <begin position="2281"/>
        <end position="2299"/>
    </location>
</feature>
<name>A0A835Y7L9_9CHLO</name>
<feature type="compositionally biased region" description="Polar residues" evidence="1">
    <location>
        <begin position="2372"/>
        <end position="2383"/>
    </location>
</feature>
<feature type="transmembrane region" description="Helical" evidence="2">
    <location>
        <begin position="1206"/>
        <end position="1225"/>
    </location>
</feature>
<keyword evidence="2" id="KW-0472">Membrane</keyword>
<dbReference type="Pfam" id="PF00069">
    <property type="entry name" value="Pkinase"/>
    <property type="match status" value="1"/>
</dbReference>
<feature type="region of interest" description="Disordered" evidence="1">
    <location>
        <begin position="2409"/>
        <end position="2585"/>
    </location>
</feature>
<feature type="region of interest" description="Disordered" evidence="1">
    <location>
        <begin position="1680"/>
        <end position="1802"/>
    </location>
</feature>
<feature type="region of interest" description="Disordered" evidence="1">
    <location>
        <begin position="1014"/>
        <end position="1096"/>
    </location>
</feature>
<dbReference type="InterPro" id="IPR000719">
    <property type="entry name" value="Prot_kinase_dom"/>
</dbReference>
<organism evidence="4 5">
    <name type="scientific">Edaphochlamys debaryana</name>
    <dbReference type="NCBI Taxonomy" id="47281"/>
    <lineage>
        <taxon>Eukaryota</taxon>
        <taxon>Viridiplantae</taxon>
        <taxon>Chlorophyta</taxon>
        <taxon>core chlorophytes</taxon>
        <taxon>Chlorophyceae</taxon>
        <taxon>CS clade</taxon>
        <taxon>Chlamydomonadales</taxon>
        <taxon>Chlamydomonadales incertae sedis</taxon>
        <taxon>Edaphochlamys</taxon>
    </lineage>
</organism>
<feature type="compositionally biased region" description="Basic and acidic residues" evidence="1">
    <location>
        <begin position="1034"/>
        <end position="1044"/>
    </location>
</feature>
<dbReference type="Gene3D" id="1.10.510.10">
    <property type="entry name" value="Transferase(Phosphotransferase) domain 1"/>
    <property type="match status" value="2"/>
</dbReference>
<evidence type="ECO:0000313" key="5">
    <source>
        <dbReference type="Proteomes" id="UP000612055"/>
    </source>
</evidence>
<keyword evidence="5" id="KW-1185">Reference proteome</keyword>
<dbReference type="InterPro" id="IPR051681">
    <property type="entry name" value="Ser/Thr_Kinases-Pseudokinases"/>
</dbReference>
<feature type="compositionally biased region" description="Pro residues" evidence="1">
    <location>
        <begin position="2708"/>
        <end position="2717"/>
    </location>
</feature>
<keyword evidence="2" id="KW-0812">Transmembrane</keyword>
<feature type="region of interest" description="Disordered" evidence="1">
    <location>
        <begin position="292"/>
        <end position="339"/>
    </location>
</feature>